<organism evidence="1 2">
    <name type="scientific">Theobroma cacao</name>
    <name type="common">Cacao</name>
    <name type="synonym">Cocoa</name>
    <dbReference type="NCBI Taxonomy" id="3641"/>
    <lineage>
        <taxon>Eukaryota</taxon>
        <taxon>Viridiplantae</taxon>
        <taxon>Streptophyta</taxon>
        <taxon>Embryophyta</taxon>
        <taxon>Tracheophyta</taxon>
        <taxon>Spermatophyta</taxon>
        <taxon>Magnoliopsida</taxon>
        <taxon>eudicotyledons</taxon>
        <taxon>Gunneridae</taxon>
        <taxon>Pentapetalae</taxon>
        <taxon>rosids</taxon>
        <taxon>malvids</taxon>
        <taxon>Malvales</taxon>
        <taxon>Malvaceae</taxon>
        <taxon>Byttnerioideae</taxon>
        <taxon>Theobroma</taxon>
    </lineage>
</organism>
<dbReference type="Gramene" id="EOY00207">
    <property type="protein sequence ID" value="EOY00207"/>
    <property type="gene ID" value="TCM_009969"/>
</dbReference>
<evidence type="ECO:0000313" key="2">
    <source>
        <dbReference type="Proteomes" id="UP000026915"/>
    </source>
</evidence>
<dbReference type="HOGENOM" id="CLU_2517135_0_0_1"/>
<dbReference type="EMBL" id="CM001880">
    <property type="protein sequence ID" value="EOY00207.1"/>
    <property type="molecule type" value="Genomic_DNA"/>
</dbReference>
<dbReference type="Proteomes" id="UP000026915">
    <property type="component" value="Chromosome 2"/>
</dbReference>
<dbReference type="AlphaFoldDB" id="A0A061E7A0"/>
<reference evidence="1 2" key="1">
    <citation type="journal article" date="2013" name="Genome Biol.">
        <title>The genome sequence of the most widely cultivated cacao type and its use to identify candidate genes regulating pod color.</title>
        <authorList>
            <person name="Motamayor J.C."/>
            <person name="Mockaitis K."/>
            <person name="Schmutz J."/>
            <person name="Haiminen N."/>
            <person name="Iii D.L."/>
            <person name="Cornejo O."/>
            <person name="Findley S.D."/>
            <person name="Zheng P."/>
            <person name="Utro F."/>
            <person name="Royaert S."/>
            <person name="Saski C."/>
            <person name="Jenkins J."/>
            <person name="Podicheti R."/>
            <person name="Zhao M."/>
            <person name="Scheffler B.E."/>
            <person name="Stack J.C."/>
            <person name="Feltus F.A."/>
            <person name="Mustiga G.M."/>
            <person name="Amores F."/>
            <person name="Phillips W."/>
            <person name="Marelli J.P."/>
            <person name="May G.D."/>
            <person name="Shapiro H."/>
            <person name="Ma J."/>
            <person name="Bustamante C.D."/>
            <person name="Schnell R.J."/>
            <person name="Main D."/>
            <person name="Gilbert D."/>
            <person name="Parida L."/>
            <person name="Kuhn D.N."/>
        </authorList>
    </citation>
    <scope>NUCLEOTIDE SEQUENCE [LARGE SCALE GENOMIC DNA]</scope>
    <source>
        <strain evidence="2">cv. Matina 1-6</strain>
    </source>
</reference>
<sequence length="85" mass="9388">MWYLETATHRGNEKLILKPCGVSVDILGNECKLRRRGGCHGLDGSSGYGPSDLSHDKVGIRALRSWSLSLGEDATLRDKPPLRRL</sequence>
<keyword evidence="2" id="KW-1185">Reference proteome</keyword>
<proteinExistence type="predicted"/>
<evidence type="ECO:0000313" key="1">
    <source>
        <dbReference type="EMBL" id="EOY00207.1"/>
    </source>
</evidence>
<gene>
    <name evidence="1" type="ORF">TCM_009969</name>
</gene>
<protein>
    <submittedName>
        <fullName evidence="1">Uncharacterized protein</fullName>
    </submittedName>
</protein>
<name>A0A061E7A0_THECC</name>
<accession>A0A061E7A0</accession>
<dbReference type="InParanoid" id="A0A061E7A0"/>